<protein>
    <submittedName>
        <fullName evidence="2">Uncharacterized protein</fullName>
    </submittedName>
</protein>
<name>A0A645E2G3_9ZZZZ</name>
<sequence>MERAVRVLGLDSHLVGVLAAVPFGRMQLFVDRSDERRAVGQLVTGLGGIVVIGLMGARDLGAFDGPRHGGRVVVVLVHDGHRVVVGYRAAGEHGREHGCDGDDHPGLQSHR</sequence>
<proteinExistence type="predicted"/>
<organism evidence="2">
    <name type="scientific">bioreactor metagenome</name>
    <dbReference type="NCBI Taxonomy" id="1076179"/>
    <lineage>
        <taxon>unclassified sequences</taxon>
        <taxon>metagenomes</taxon>
        <taxon>ecological metagenomes</taxon>
    </lineage>
</organism>
<reference evidence="2" key="1">
    <citation type="submission" date="2019-08" db="EMBL/GenBank/DDBJ databases">
        <authorList>
            <person name="Kucharzyk K."/>
            <person name="Murdoch R.W."/>
            <person name="Higgins S."/>
            <person name="Loffler F."/>
        </authorList>
    </citation>
    <scope>NUCLEOTIDE SEQUENCE</scope>
</reference>
<dbReference type="AlphaFoldDB" id="A0A645E2G3"/>
<evidence type="ECO:0000313" key="2">
    <source>
        <dbReference type="EMBL" id="MPM95877.1"/>
    </source>
</evidence>
<feature type="compositionally biased region" description="Basic and acidic residues" evidence="1">
    <location>
        <begin position="92"/>
        <end position="105"/>
    </location>
</feature>
<accession>A0A645E2G3</accession>
<gene>
    <name evidence="2" type="ORF">SDC9_143033</name>
</gene>
<comment type="caution">
    <text evidence="2">The sequence shown here is derived from an EMBL/GenBank/DDBJ whole genome shotgun (WGS) entry which is preliminary data.</text>
</comment>
<evidence type="ECO:0000256" key="1">
    <source>
        <dbReference type="SAM" id="MobiDB-lite"/>
    </source>
</evidence>
<dbReference type="EMBL" id="VSSQ01042317">
    <property type="protein sequence ID" value="MPM95877.1"/>
    <property type="molecule type" value="Genomic_DNA"/>
</dbReference>
<feature type="region of interest" description="Disordered" evidence="1">
    <location>
        <begin position="92"/>
        <end position="111"/>
    </location>
</feature>